<dbReference type="InterPro" id="IPR004089">
    <property type="entry name" value="MCPsignal_dom"/>
</dbReference>
<evidence type="ECO:0000313" key="7">
    <source>
        <dbReference type="EMBL" id="CCG07372.1"/>
    </source>
</evidence>
<dbReference type="Pfam" id="PF00672">
    <property type="entry name" value="HAMP"/>
    <property type="match status" value="1"/>
</dbReference>
<dbReference type="Pfam" id="PF00015">
    <property type="entry name" value="MCPsignal"/>
    <property type="match status" value="1"/>
</dbReference>
<dbReference type="GO" id="GO:0004888">
    <property type="term" value="F:transmembrane signaling receptor activity"/>
    <property type="evidence" value="ECO:0007669"/>
    <property type="project" value="InterPro"/>
</dbReference>
<evidence type="ECO:0000256" key="1">
    <source>
        <dbReference type="ARBA" id="ARBA00023224"/>
    </source>
</evidence>
<dbReference type="OrthoDB" id="9814202at2"/>
<name>H6SQQ7_PARPM</name>
<dbReference type="eggNOG" id="COG0840">
    <property type="taxonomic scope" value="Bacteria"/>
</dbReference>
<dbReference type="InterPro" id="IPR003660">
    <property type="entry name" value="HAMP_dom"/>
</dbReference>
<feature type="transmembrane region" description="Helical" evidence="4">
    <location>
        <begin position="191"/>
        <end position="212"/>
    </location>
</feature>
<dbReference type="CDD" id="cd19411">
    <property type="entry name" value="MCP2201-like_sensor"/>
    <property type="match status" value="1"/>
</dbReference>
<sequence>MAMLDHLKISRKLFLVFGVLIGLIGLNAAVILALVNEMDRATSEITDNWLPSVVTAGAMKTQMLDTRRHELTHIMLTDAEAMAKTDVIITAGRQKLQEIQRGYEMLQALDEEKLAYDRFKALYAQYITLSDQALDHSRKNENDDAFRVQIQEARPAFQGALAELDKIVDLNVSGAKEASTHQRDIAGTAKAGMLGAVAVFVVLAVVLGMLLYRALALPLGAMTEAMRRLAQGDRTVAIPAQGRQDEIGTMAAAVAIFKENAMEAERLAVAQETQRVQRERRAKTLETLTQGFDQAVGSMLQVVAGAATQMEATAQTMSGTADVTSAKASTVAGATEEMSHSVQTVASASEELSSSINEIGRQVEQSIRITRAASEDAERTNTTVQSLAEASSRIGTVVSLINSIASQTNLLALNATIEAARAGEAGKGFAVVAGEVKSLANQTAKATDEIASQIGTVQSATASAVTAISGIVGRIVEINEIATAIASAVEEQSAATAEIARNVQQTSEATHLIAGNIGTVHQASSETGAAAGEVLSSARALSREANDLKGVVDRFLRDVKSA</sequence>
<keyword evidence="1 3" id="KW-0807">Transducer</keyword>
<dbReference type="GO" id="GO:0016020">
    <property type="term" value="C:membrane"/>
    <property type="evidence" value="ECO:0007669"/>
    <property type="project" value="InterPro"/>
</dbReference>
<evidence type="ECO:0000256" key="3">
    <source>
        <dbReference type="PROSITE-ProRule" id="PRU00284"/>
    </source>
</evidence>
<gene>
    <name evidence="7" type="ORF">RSPPHO_00746</name>
</gene>
<organism evidence="7 8">
    <name type="scientific">Pararhodospirillum photometricum DSM 122</name>
    <dbReference type="NCBI Taxonomy" id="1150469"/>
    <lineage>
        <taxon>Bacteria</taxon>
        <taxon>Pseudomonadati</taxon>
        <taxon>Pseudomonadota</taxon>
        <taxon>Alphaproteobacteria</taxon>
        <taxon>Rhodospirillales</taxon>
        <taxon>Rhodospirillaceae</taxon>
        <taxon>Pararhodospirillum</taxon>
    </lineage>
</organism>
<dbReference type="AlphaFoldDB" id="H6SQQ7"/>
<accession>H6SQQ7</accession>
<dbReference type="PATRIC" id="fig|1150469.3.peg.859"/>
<dbReference type="HOGENOM" id="CLU_000445_107_27_5"/>
<dbReference type="CDD" id="cd06225">
    <property type="entry name" value="HAMP"/>
    <property type="match status" value="1"/>
</dbReference>
<dbReference type="PANTHER" id="PTHR32089:SF112">
    <property type="entry name" value="LYSOZYME-LIKE PROTEIN-RELATED"/>
    <property type="match status" value="1"/>
</dbReference>
<evidence type="ECO:0000259" key="6">
    <source>
        <dbReference type="PROSITE" id="PS50885"/>
    </source>
</evidence>
<dbReference type="PROSITE" id="PS50111">
    <property type="entry name" value="CHEMOTAXIS_TRANSDUC_2"/>
    <property type="match status" value="1"/>
</dbReference>
<dbReference type="SMART" id="SM00283">
    <property type="entry name" value="MA"/>
    <property type="match status" value="1"/>
</dbReference>
<evidence type="ECO:0000259" key="5">
    <source>
        <dbReference type="PROSITE" id="PS50111"/>
    </source>
</evidence>
<feature type="transmembrane region" description="Helical" evidence="4">
    <location>
        <begin position="13"/>
        <end position="35"/>
    </location>
</feature>
<protein>
    <submittedName>
        <fullName evidence="7">Methyl-accepting chemotaxis sensory transducer</fullName>
    </submittedName>
</protein>
<keyword evidence="8" id="KW-1185">Reference proteome</keyword>
<dbReference type="Proteomes" id="UP000033220">
    <property type="component" value="Chromosome DSM 122"/>
</dbReference>
<dbReference type="InterPro" id="IPR024478">
    <property type="entry name" value="HlyB_4HB_MCP"/>
</dbReference>
<dbReference type="InterPro" id="IPR047347">
    <property type="entry name" value="YvaQ-like_sensor"/>
</dbReference>
<dbReference type="GO" id="GO:0007165">
    <property type="term" value="P:signal transduction"/>
    <property type="evidence" value="ECO:0007669"/>
    <property type="project" value="UniProtKB-KW"/>
</dbReference>
<dbReference type="Gene3D" id="6.10.340.10">
    <property type="match status" value="1"/>
</dbReference>
<dbReference type="SMART" id="SM00304">
    <property type="entry name" value="HAMP"/>
    <property type="match status" value="1"/>
</dbReference>
<dbReference type="KEGG" id="rpm:RSPPHO_00746"/>
<dbReference type="PANTHER" id="PTHR32089">
    <property type="entry name" value="METHYL-ACCEPTING CHEMOTAXIS PROTEIN MCPB"/>
    <property type="match status" value="1"/>
</dbReference>
<dbReference type="PROSITE" id="PS50885">
    <property type="entry name" value="HAMP"/>
    <property type="match status" value="1"/>
</dbReference>
<feature type="domain" description="Methyl-accepting transducer" evidence="5">
    <location>
        <begin position="299"/>
        <end position="542"/>
    </location>
</feature>
<evidence type="ECO:0000313" key="8">
    <source>
        <dbReference type="Proteomes" id="UP000033220"/>
    </source>
</evidence>
<dbReference type="EMBL" id="HE663493">
    <property type="protein sequence ID" value="CCG07372.1"/>
    <property type="molecule type" value="Genomic_DNA"/>
</dbReference>
<dbReference type="RefSeq" id="WP_014414012.1">
    <property type="nucleotide sequence ID" value="NC_017059.1"/>
</dbReference>
<dbReference type="InterPro" id="IPR004090">
    <property type="entry name" value="Chemotax_Me-accpt_rcpt"/>
</dbReference>
<dbReference type="PRINTS" id="PR00260">
    <property type="entry name" value="CHEMTRNSDUCR"/>
</dbReference>
<proteinExistence type="inferred from homology"/>
<evidence type="ECO:0000256" key="4">
    <source>
        <dbReference type="SAM" id="Phobius"/>
    </source>
</evidence>
<dbReference type="Gene3D" id="1.10.287.950">
    <property type="entry name" value="Methyl-accepting chemotaxis protein"/>
    <property type="match status" value="1"/>
</dbReference>
<feature type="domain" description="HAMP" evidence="6">
    <location>
        <begin position="213"/>
        <end position="266"/>
    </location>
</feature>
<comment type="similarity">
    <text evidence="2">Belongs to the methyl-accepting chemotaxis (MCP) protein family.</text>
</comment>
<dbReference type="SUPFAM" id="SSF58104">
    <property type="entry name" value="Methyl-accepting chemotaxis protein (MCP) signaling domain"/>
    <property type="match status" value="1"/>
</dbReference>
<dbReference type="Pfam" id="PF12729">
    <property type="entry name" value="4HB_MCP_1"/>
    <property type="match status" value="1"/>
</dbReference>
<keyword evidence="4" id="KW-0812">Transmembrane</keyword>
<keyword evidence="4" id="KW-1133">Transmembrane helix</keyword>
<evidence type="ECO:0000256" key="2">
    <source>
        <dbReference type="ARBA" id="ARBA00029447"/>
    </source>
</evidence>
<keyword evidence="4" id="KW-0472">Membrane</keyword>
<reference evidence="7 8" key="1">
    <citation type="submission" date="2012-02" db="EMBL/GenBank/DDBJ databases">
        <title>Shotgun genome sequence of Phaeospirillum photometricum DSM 122.</title>
        <authorList>
            <person name="Duquesne K."/>
            <person name="Sturgis J."/>
        </authorList>
    </citation>
    <scope>NUCLEOTIDE SEQUENCE [LARGE SCALE GENOMIC DNA]</scope>
    <source>
        <strain evidence="8">DSM122</strain>
    </source>
</reference>
<dbReference type="GO" id="GO:0006935">
    <property type="term" value="P:chemotaxis"/>
    <property type="evidence" value="ECO:0007669"/>
    <property type="project" value="InterPro"/>
</dbReference>
<dbReference type="STRING" id="1150469.RSPPHO_00746"/>